<keyword evidence="1" id="KW-0472">Membrane</keyword>
<comment type="caution">
    <text evidence="2">The sequence shown here is derived from an EMBL/GenBank/DDBJ whole genome shotgun (WGS) entry which is preliminary data.</text>
</comment>
<dbReference type="Proteomes" id="UP001549110">
    <property type="component" value="Unassembled WGS sequence"/>
</dbReference>
<reference evidence="2 3" key="1">
    <citation type="submission" date="2024-06" db="EMBL/GenBank/DDBJ databases">
        <title>Genomic Encyclopedia of Type Strains, Phase IV (KMG-IV): sequencing the most valuable type-strain genomes for metagenomic binning, comparative biology and taxonomic classification.</title>
        <authorList>
            <person name="Goeker M."/>
        </authorList>
    </citation>
    <scope>NUCLEOTIDE SEQUENCE [LARGE SCALE GENOMIC DNA]</scope>
    <source>
        <strain evidence="2 3">DSM 17809</strain>
    </source>
</reference>
<sequence length="202" mass="21433">MASQADVISNGAERREKRLSVVAHLKRGLPIAAGLLVILCIIQVAFRSLAAEPEPTTPTQASAMIGPHFSGQSADGRAFRITGERGVRDPKVEGRILITAPVLSLRNPNGVTQTATARDGIYDEPAHTLILTGDVRMDNGAGARFSAERAAIDTRTGSVSGQSGLRIDSGETQIQSGDYSVEEKGDRLIMKGGVRGRFTPQN</sequence>
<evidence type="ECO:0000313" key="3">
    <source>
        <dbReference type="Proteomes" id="UP001549110"/>
    </source>
</evidence>
<dbReference type="EMBL" id="JBEPLU010000001">
    <property type="protein sequence ID" value="MET3525215.1"/>
    <property type="molecule type" value="Genomic_DNA"/>
</dbReference>
<keyword evidence="1" id="KW-0812">Transmembrane</keyword>
<proteinExistence type="predicted"/>
<keyword evidence="3" id="KW-1185">Reference proteome</keyword>
<protein>
    <submittedName>
        <fullName evidence="2">Lipopolysaccharide export system protein LptC</fullName>
    </submittedName>
</protein>
<dbReference type="Pfam" id="PF06835">
    <property type="entry name" value="LptC"/>
    <property type="match status" value="1"/>
</dbReference>
<dbReference type="Gene3D" id="2.60.450.10">
    <property type="entry name" value="Lipopolysaccharide (LPS) transport protein A like domain"/>
    <property type="match status" value="1"/>
</dbReference>
<keyword evidence="1" id="KW-1133">Transmembrane helix</keyword>
<dbReference type="InterPro" id="IPR010664">
    <property type="entry name" value="LipoPS_assembly_LptC-rel"/>
</dbReference>
<dbReference type="RefSeq" id="WP_331927642.1">
    <property type="nucleotide sequence ID" value="NZ_JBEPLU010000001.1"/>
</dbReference>
<name>A0ABV2EDW8_9CAUL</name>
<accession>A0ABV2EDW8</accession>
<evidence type="ECO:0000313" key="2">
    <source>
        <dbReference type="EMBL" id="MET3525215.1"/>
    </source>
</evidence>
<feature type="transmembrane region" description="Helical" evidence="1">
    <location>
        <begin position="28"/>
        <end position="46"/>
    </location>
</feature>
<gene>
    <name evidence="2" type="ORF">ABID41_000310</name>
</gene>
<evidence type="ECO:0000256" key="1">
    <source>
        <dbReference type="SAM" id="Phobius"/>
    </source>
</evidence>
<organism evidence="2 3">
    <name type="scientific">Phenylobacterium koreense</name>
    <dbReference type="NCBI Taxonomy" id="266125"/>
    <lineage>
        <taxon>Bacteria</taxon>
        <taxon>Pseudomonadati</taxon>
        <taxon>Pseudomonadota</taxon>
        <taxon>Alphaproteobacteria</taxon>
        <taxon>Caulobacterales</taxon>
        <taxon>Caulobacteraceae</taxon>
        <taxon>Phenylobacterium</taxon>
    </lineage>
</organism>